<dbReference type="InterPro" id="IPR035901">
    <property type="entry name" value="GIY-YIG_endonuc_sf"/>
</dbReference>
<dbReference type="CDD" id="cd06127">
    <property type="entry name" value="DEDDh"/>
    <property type="match status" value="1"/>
</dbReference>
<dbReference type="NCBIfam" id="NF005907">
    <property type="entry name" value="PRK07883.1-5"/>
    <property type="match status" value="1"/>
</dbReference>
<comment type="caution">
    <text evidence="4">The sequence shown here is derived from an EMBL/GenBank/DDBJ whole genome shotgun (WGS) entry which is preliminary data.</text>
</comment>
<dbReference type="GO" id="GO:0006289">
    <property type="term" value="P:nucleotide-excision repair"/>
    <property type="evidence" value="ECO:0007669"/>
    <property type="project" value="InterPro"/>
</dbReference>
<dbReference type="EMBL" id="JAAXOW010000002">
    <property type="protein sequence ID" value="NKX93182.1"/>
    <property type="molecule type" value="Genomic_DNA"/>
</dbReference>
<dbReference type="PANTHER" id="PTHR30562:SF1">
    <property type="entry name" value="UVRABC SYSTEM PROTEIN C"/>
    <property type="match status" value="1"/>
</dbReference>
<keyword evidence="1 4" id="KW-0540">Nuclease</keyword>
<dbReference type="InterPro" id="IPR013520">
    <property type="entry name" value="Ribonucl_H"/>
</dbReference>
<dbReference type="CDD" id="cd10434">
    <property type="entry name" value="GIY-YIG_UvrC_Cho"/>
    <property type="match status" value="1"/>
</dbReference>
<dbReference type="SUPFAM" id="SSF82771">
    <property type="entry name" value="GIY-YIG endonuclease"/>
    <property type="match status" value="1"/>
</dbReference>
<dbReference type="Gene3D" id="3.30.420.10">
    <property type="entry name" value="Ribonuclease H-like superfamily/Ribonuclease H"/>
    <property type="match status" value="1"/>
</dbReference>
<dbReference type="Proteomes" id="UP000774283">
    <property type="component" value="Unassembled WGS sequence"/>
</dbReference>
<feature type="domain" description="GIY-YIG" evidence="3">
    <location>
        <begin position="228"/>
        <end position="306"/>
    </location>
</feature>
<sequence>MRRPEVVPGGTPVQLGLDELGTPLHEVTFVVLDLETTGGKPGAEEITEIGAVKVRGGEVLGEFQTLVNPGVPVPPRIAVLTGITTAMVVDAPRVREVLPTFWEFIHGAVLVAHNASFDIGHLKAAASAMDLAWPGNRVVDTVTLARRVVTRDEAPNHKLSTLAALFHATTTPEHRALADARATVDVLHALLGRLAPWGITHLEDLTTATDPVPPEVRRKKGLAAGLPSGPGVYMFHGPGDEVLYVGTSVDVRKRVQSYFTASEKRRRMTEMLRIAERVSAVPCATRLEARVRELRLITEHSPRYNRRSKFPERMPWVRLTDEDHPRLSVVNRTVPEPAPTEQPSASRPGAVHIGPFLSRRTAQLAVEAVHGALDLRQCTRRLPRVASMTTSACQLLDLGRCSGPCVALHGPAGDHAREQHDDVARAVVTAFTTSPASVVEPMLARIARLAQEERYEQAATERDRLAAFLEGAARRERFQELALCAELVAARRTERTQGAGAWEIVVVRYGRLAGTAVAPGGTDPYLTIDAVTATAEHVDPPVAPATAAHPEESLILLDWLADPDVRLVRTTRPASCAVHGAQSYATVSDQARRGRATTATIGDDDRTRRDLAPVPGGAQPGRMVLETAGSALAVTHERTP</sequence>
<dbReference type="NCBIfam" id="TIGR00573">
    <property type="entry name" value="dnaq"/>
    <property type="match status" value="1"/>
</dbReference>
<evidence type="ECO:0000256" key="2">
    <source>
        <dbReference type="SAM" id="MobiDB-lite"/>
    </source>
</evidence>
<evidence type="ECO:0000313" key="5">
    <source>
        <dbReference type="Proteomes" id="UP000774283"/>
    </source>
</evidence>
<feature type="region of interest" description="Disordered" evidence="2">
    <location>
        <begin position="593"/>
        <end position="622"/>
    </location>
</feature>
<dbReference type="Pfam" id="PF00929">
    <property type="entry name" value="RNase_T"/>
    <property type="match status" value="1"/>
</dbReference>
<dbReference type="GO" id="GO:0006260">
    <property type="term" value="P:DNA replication"/>
    <property type="evidence" value="ECO:0007669"/>
    <property type="project" value="InterPro"/>
</dbReference>
<accession>A0A9X5IPF9</accession>
<keyword evidence="1 4" id="KW-0378">Hydrolase</keyword>
<evidence type="ECO:0000313" key="4">
    <source>
        <dbReference type="EMBL" id="NKX93182.1"/>
    </source>
</evidence>
<name>A0A9X5IPF9_9MICO</name>
<organism evidence="4 5">
    <name type="scientific">Sanguibacter hominis ATCC BAA-789</name>
    <dbReference type="NCBI Taxonomy" id="1312740"/>
    <lineage>
        <taxon>Bacteria</taxon>
        <taxon>Bacillati</taxon>
        <taxon>Actinomycetota</taxon>
        <taxon>Actinomycetes</taxon>
        <taxon>Micrococcales</taxon>
        <taxon>Sanguibacteraceae</taxon>
        <taxon>Sanguibacter</taxon>
    </lineage>
</organism>
<dbReference type="GO" id="GO:0003677">
    <property type="term" value="F:DNA binding"/>
    <property type="evidence" value="ECO:0007669"/>
    <property type="project" value="InterPro"/>
</dbReference>
<dbReference type="InterPro" id="IPR012337">
    <property type="entry name" value="RNaseH-like_sf"/>
</dbReference>
<dbReference type="InterPro" id="IPR006054">
    <property type="entry name" value="DnaQ"/>
</dbReference>
<dbReference type="SMART" id="SM00465">
    <property type="entry name" value="GIYc"/>
    <property type="match status" value="1"/>
</dbReference>
<dbReference type="SUPFAM" id="SSF53098">
    <property type="entry name" value="Ribonuclease H-like"/>
    <property type="match status" value="1"/>
</dbReference>
<dbReference type="PANTHER" id="PTHR30562">
    <property type="entry name" value="UVRC/OXIDOREDUCTASE"/>
    <property type="match status" value="1"/>
</dbReference>
<dbReference type="SMART" id="SM00479">
    <property type="entry name" value="EXOIII"/>
    <property type="match status" value="1"/>
</dbReference>
<evidence type="ECO:0000256" key="1">
    <source>
        <dbReference type="ARBA" id="ARBA00022839"/>
    </source>
</evidence>
<dbReference type="InterPro" id="IPR050066">
    <property type="entry name" value="UvrABC_protein_C"/>
</dbReference>
<dbReference type="InterPro" id="IPR047296">
    <property type="entry name" value="GIY-YIG_UvrC_Cho"/>
</dbReference>
<dbReference type="GO" id="GO:0004527">
    <property type="term" value="F:exonuclease activity"/>
    <property type="evidence" value="ECO:0007669"/>
    <property type="project" value="UniProtKB-KW"/>
</dbReference>
<keyword evidence="5" id="KW-1185">Reference proteome</keyword>
<dbReference type="PROSITE" id="PS50164">
    <property type="entry name" value="GIY_YIG"/>
    <property type="match status" value="1"/>
</dbReference>
<protein>
    <submittedName>
        <fullName evidence="4">DEDD exonuclease domain-containing protein</fullName>
    </submittedName>
</protein>
<dbReference type="GO" id="GO:0009380">
    <property type="term" value="C:excinuclease repair complex"/>
    <property type="evidence" value="ECO:0007669"/>
    <property type="project" value="TreeGrafter"/>
</dbReference>
<dbReference type="InterPro" id="IPR036397">
    <property type="entry name" value="RNaseH_sf"/>
</dbReference>
<dbReference type="FunFam" id="3.30.420.10:FF:000045">
    <property type="entry name" value="3'-5' exonuclease DinG"/>
    <property type="match status" value="1"/>
</dbReference>
<dbReference type="AlphaFoldDB" id="A0A9X5IPF9"/>
<dbReference type="Gene3D" id="3.40.1440.10">
    <property type="entry name" value="GIY-YIG endonuclease"/>
    <property type="match status" value="1"/>
</dbReference>
<dbReference type="NCBIfam" id="NF005905">
    <property type="entry name" value="PRK07883.1-3"/>
    <property type="match status" value="1"/>
</dbReference>
<reference evidence="4 5" key="1">
    <citation type="submission" date="2020-04" db="EMBL/GenBank/DDBJ databases">
        <title>MicrobeNet Type strains.</title>
        <authorList>
            <person name="Nicholson A.C."/>
        </authorList>
    </citation>
    <scope>NUCLEOTIDE SEQUENCE [LARGE SCALE GENOMIC DNA]</scope>
    <source>
        <strain evidence="4 5">ATCC BAA-789</strain>
    </source>
</reference>
<proteinExistence type="predicted"/>
<evidence type="ECO:0000259" key="3">
    <source>
        <dbReference type="PROSITE" id="PS50164"/>
    </source>
</evidence>
<dbReference type="GO" id="GO:0003887">
    <property type="term" value="F:DNA-directed DNA polymerase activity"/>
    <property type="evidence" value="ECO:0007669"/>
    <property type="project" value="InterPro"/>
</dbReference>
<dbReference type="InterPro" id="IPR000305">
    <property type="entry name" value="GIY-YIG_endonuc"/>
</dbReference>
<keyword evidence="1 4" id="KW-0269">Exonuclease</keyword>
<gene>
    <name evidence="4" type="ORF">HF995_07830</name>
</gene>